<dbReference type="OrthoDB" id="2158714at2759"/>
<protein>
    <recommendedName>
        <fullName evidence="4">DUF1742-domain-containing protein</fullName>
    </recommendedName>
</protein>
<evidence type="ECO:0000313" key="2">
    <source>
        <dbReference type="EMBL" id="QUC16320.1"/>
    </source>
</evidence>
<feature type="compositionally biased region" description="Basic and acidic residues" evidence="1">
    <location>
        <begin position="80"/>
        <end position="91"/>
    </location>
</feature>
<feature type="region of interest" description="Disordered" evidence="1">
    <location>
        <begin position="80"/>
        <end position="190"/>
    </location>
</feature>
<evidence type="ECO:0008006" key="4">
    <source>
        <dbReference type="Google" id="ProtNLM"/>
    </source>
</evidence>
<sequence>MAATMAAPFPNLYVHRRVADAAAKSCDVCYKTSSSVLITPDSKDFFYVCPAHLKDTYFCTPRVDAAAVEARREKALAEEKERLKKEYEEKLRKKTAKKAKEAKEAKEAAGKAEQEDEEEAKDKNRDAKDVESAAEGSLASNEEPRLFQLGSAFYQQRLQRKRQAEAARRDRERASQPGYFPSVPSEPPTR</sequence>
<gene>
    <name evidence="2" type="ORF">UV8b_00561</name>
</gene>
<keyword evidence="3" id="KW-1185">Reference proteome</keyword>
<dbReference type="GO" id="GO:0007034">
    <property type="term" value="P:vacuolar transport"/>
    <property type="evidence" value="ECO:0007669"/>
    <property type="project" value="TreeGrafter"/>
</dbReference>
<dbReference type="EMBL" id="CP072753">
    <property type="protein sequence ID" value="QUC16320.1"/>
    <property type="molecule type" value="Genomic_DNA"/>
</dbReference>
<dbReference type="KEGG" id="uvi:66061339"/>
<dbReference type="Pfam" id="PF08432">
    <property type="entry name" value="Vfa1"/>
    <property type="match status" value="1"/>
</dbReference>
<dbReference type="RefSeq" id="XP_042993993.1">
    <property type="nucleotide sequence ID" value="XM_043138059.1"/>
</dbReference>
<feature type="compositionally biased region" description="Basic and acidic residues" evidence="1">
    <location>
        <begin position="162"/>
        <end position="174"/>
    </location>
</feature>
<dbReference type="AlphaFoldDB" id="A0A8E5HJB7"/>
<feature type="compositionally biased region" description="Basic and acidic residues" evidence="1">
    <location>
        <begin position="120"/>
        <end position="131"/>
    </location>
</feature>
<evidence type="ECO:0000313" key="3">
    <source>
        <dbReference type="Proteomes" id="UP000027002"/>
    </source>
</evidence>
<reference evidence="2" key="1">
    <citation type="submission" date="2020-03" db="EMBL/GenBank/DDBJ databases">
        <title>A mixture of massive structural variations and highly conserved coding sequences in Ustilaginoidea virens genome.</title>
        <authorList>
            <person name="Zhang K."/>
            <person name="Zhao Z."/>
            <person name="Zhang Z."/>
            <person name="Li Y."/>
            <person name="Hsiang T."/>
            <person name="Sun W."/>
        </authorList>
    </citation>
    <scope>NUCLEOTIDE SEQUENCE</scope>
    <source>
        <strain evidence="2">UV-8b</strain>
    </source>
</reference>
<dbReference type="PANTHER" id="PTHR28218">
    <property type="entry name" value="VPS4-ASSOCIATED PROTEIN 1"/>
    <property type="match status" value="1"/>
</dbReference>
<name>A0A8E5HJB7_USTVR</name>
<dbReference type="Proteomes" id="UP000027002">
    <property type="component" value="Chromosome 1"/>
</dbReference>
<dbReference type="GeneID" id="66061339"/>
<proteinExistence type="predicted"/>
<dbReference type="GO" id="GO:0005768">
    <property type="term" value="C:endosome"/>
    <property type="evidence" value="ECO:0007669"/>
    <property type="project" value="TreeGrafter"/>
</dbReference>
<dbReference type="InterPro" id="IPR013640">
    <property type="entry name" value="Vfa1"/>
</dbReference>
<accession>A0A8E5HJB7</accession>
<evidence type="ECO:0000256" key="1">
    <source>
        <dbReference type="SAM" id="MobiDB-lite"/>
    </source>
</evidence>
<dbReference type="PANTHER" id="PTHR28218:SF1">
    <property type="entry name" value="VPS4-ASSOCIATED PROTEIN 1"/>
    <property type="match status" value="1"/>
</dbReference>
<organism evidence="2 3">
    <name type="scientific">Ustilaginoidea virens</name>
    <name type="common">Rice false smut fungus</name>
    <name type="synonym">Villosiclava virens</name>
    <dbReference type="NCBI Taxonomy" id="1159556"/>
    <lineage>
        <taxon>Eukaryota</taxon>
        <taxon>Fungi</taxon>
        <taxon>Dikarya</taxon>
        <taxon>Ascomycota</taxon>
        <taxon>Pezizomycotina</taxon>
        <taxon>Sordariomycetes</taxon>
        <taxon>Hypocreomycetidae</taxon>
        <taxon>Hypocreales</taxon>
        <taxon>Clavicipitaceae</taxon>
        <taxon>Ustilaginoidea</taxon>
    </lineage>
</organism>
<feature type="compositionally biased region" description="Basic and acidic residues" evidence="1">
    <location>
        <begin position="98"/>
        <end position="113"/>
    </location>
</feature>